<dbReference type="OrthoDB" id="5241249at2"/>
<dbReference type="Proteomes" id="UP000063699">
    <property type="component" value="Chromosome"/>
</dbReference>
<evidence type="ECO:0000259" key="4">
    <source>
        <dbReference type="SMART" id="SM00387"/>
    </source>
</evidence>
<dbReference type="STRING" id="860235.AOZ06_38010"/>
<keyword evidence="6" id="KW-1185">Reference proteome</keyword>
<dbReference type="GO" id="GO:0000160">
    <property type="term" value="P:phosphorelay signal transduction system"/>
    <property type="evidence" value="ECO:0007669"/>
    <property type="project" value="UniProtKB-KW"/>
</dbReference>
<feature type="domain" description="Histidine kinase/HSP90-like ATPase" evidence="4">
    <location>
        <begin position="81"/>
        <end position="173"/>
    </location>
</feature>
<proteinExistence type="predicted"/>
<dbReference type="CDD" id="cd16917">
    <property type="entry name" value="HATPase_UhpB-NarQ-NarX-like"/>
    <property type="match status" value="1"/>
</dbReference>
<dbReference type="InterPro" id="IPR003594">
    <property type="entry name" value="HATPase_dom"/>
</dbReference>
<keyword evidence="3" id="KW-0902">Two-component regulatory system</keyword>
<keyword evidence="2" id="KW-0418">Kinase</keyword>
<dbReference type="GO" id="GO:0016301">
    <property type="term" value="F:kinase activity"/>
    <property type="evidence" value="ECO:0007669"/>
    <property type="project" value="UniProtKB-KW"/>
</dbReference>
<evidence type="ECO:0000313" key="5">
    <source>
        <dbReference type="EMBL" id="ALG11893.1"/>
    </source>
</evidence>
<keyword evidence="1" id="KW-0808">Transferase</keyword>
<dbReference type="AlphaFoldDB" id="A0A0N9IA22"/>
<dbReference type="KEGG" id="kphy:AOZ06_38010"/>
<gene>
    <name evidence="5" type="ORF">AOZ06_38010</name>
</gene>
<protein>
    <recommendedName>
        <fullName evidence="4">Histidine kinase/HSP90-like ATPase domain-containing protein</fullName>
    </recommendedName>
</protein>
<dbReference type="Pfam" id="PF02518">
    <property type="entry name" value="HATPase_c"/>
    <property type="match status" value="1"/>
</dbReference>
<dbReference type="PANTHER" id="PTHR24421">
    <property type="entry name" value="NITRATE/NITRITE SENSOR PROTEIN NARX-RELATED"/>
    <property type="match status" value="1"/>
</dbReference>
<dbReference type="EMBL" id="CP012752">
    <property type="protein sequence ID" value="ALG11893.1"/>
    <property type="molecule type" value="Genomic_DNA"/>
</dbReference>
<dbReference type="InterPro" id="IPR036890">
    <property type="entry name" value="HATPase_C_sf"/>
</dbReference>
<sequence length="173" mass="18454">MGLEALTTKAPGIAGELAKYVNEIDTTIDDIRQTVFQLQRPDASANLRDKLMRQVKAAGNALGFAPRVTVDHTLGNGVPDGVQRDLLAALGEALSNVVRHAEATAVDVTVHADRADGELTLEVLDNGVGMPEDVVRRSGLANLEARARRWRGRFAVSRVPGGTALTWTVPLPA</sequence>
<evidence type="ECO:0000256" key="2">
    <source>
        <dbReference type="ARBA" id="ARBA00022777"/>
    </source>
</evidence>
<reference evidence="5 6" key="1">
    <citation type="submission" date="2015-07" db="EMBL/GenBank/DDBJ databases">
        <title>Genome sequencing of Kibdelosporangium phytohabitans.</title>
        <authorList>
            <person name="Qin S."/>
            <person name="Xing K."/>
        </authorList>
    </citation>
    <scope>NUCLEOTIDE SEQUENCE [LARGE SCALE GENOMIC DNA]</scope>
    <source>
        <strain evidence="5 6">KLBMP1111</strain>
    </source>
</reference>
<dbReference type="RefSeq" id="WP_054293789.1">
    <property type="nucleotide sequence ID" value="NZ_CP012752.1"/>
</dbReference>
<name>A0A0N9IA22_9PSEU</name>
<evidence type="ECO:0000313" key="6">
    <source>
        <dbReference type="Proteomes" id="UP000063699"/>
    </source>
</evidence>
<evidence type="ECO:0000256" key="3">
    <source>
        <dbReference type="ARBA" id="ARBA00023012"/>
    </source>
</evidence>
<organism evidence="5 6">
    <name type="scientific">Kibdelosporangium phytohabitans</name>
    <dbReference type="NCBI Taxonomy" id="860235"/>
    <lineage>
        <taxon>Bacteria</taxon>
        <taxon>Bacillati</taxon>
        <taxon>Actinomycetota</taxon>
        <taxon>Actinomycetes</taxon>
        <taxon>Pseudonocardiales</taxon>
        <taxon>Pseudonocardiaceae</taxon>
        <taxon>Kibdelosporangium</taxon>
    </lineage>
</organism>
<dbReference type="PANTHER" id="PTHR24421:SF56">
    <property type="entry name" value="OXYGEN SENSOR HISTIDINE KINASE RESPONSE REGULATOR DOST"/>
    <property type="match status" value="1"/>
</dbReference>
<dbReference type="InterPro" id="IPR050482">
    <property type="entry name" value="Sensor_HK_TwoCompSys"/>
</dbReference>
<accession>A0A0N9IA22</accession>
<dbReference type="SUPFAM" id="SSF55874">
    <property type="entry name" value="ATPase domain of HSP90 chaperone/DNA topoisomerase II/histidine kinase"/>
    <property type="match status" value="1"/>
</dbReference>
<dbReference type="Gene3D" id="3.30.565.10">
    <property type="entry name" value="Histidine kinase-like ATPase, C-terminal domain"/>
    <property type="match status" value="1"/>
</dbReference>
<dbReference type="SMART" id="SM00387">
    <property type="entry name" value="HATPase_c"/>
    <property type="match status" value="1"/>
</dbReference>
<evidence type="ECO:0000256" key="1">
    <source>
        <dbReference type="ARBA" id="ARBA00022679"/>
    </source>
</evidence>